<accession>A0AA36GNZ4</accession>
<evidence type="ECO:0000313" key="3">
    <source>
        <dbReference type="EMBL" id="CAJ0595652.1"/>
    </source>
</evidence>
<gene>
    <name evidence="3" type="ORF">CYNAS_LOCUS7635</name>
</gene>
<comment type="caution">
    <text evidence="3">The sequence shown here is derived from an EMBL/GenBank/DDBJ whole genome shotgun (WGS) entry which is preliminary data.</text>
</comment>
<dbReference type="EMBL" id="CATQJL010000112">
    <property type="protein sequence ID" value="CAJ0595652.1"/>
    <property type="molecule type" value="Genomic_DNA"/>
</dbReference>
<dbReference type="Proteomes" id="UP001176961">
    <property type="component" value="Unassembled WGS sequence"/>
</dbReference>
<sequence length="296" mass="33612">MNTSIEDPNSGKPPKPFEMTRESLELLDKEELVERLLSLTDQLQDAKERAQRAKRRETLARLQSIQKDKELGDLKRERSDAFYGNGNPRSQLLDPFYYEAYTAVKEKVKGREETLAEQEETINTLQSSEQTKRLRRYVKSREDVSKKSREFELNLKRKKRLGDRITTANAALRAVLEETKGTTEEIVKKDAQIAELYREIISLRGELSEDVVFDMDADVGEKPLPGSDMGEEEEEEIEQISGTEEAESDDDVIILDDSDVDLSVLHRSSEDGDNGNHSGSEDRAVSVDGDTLKITI</sequence>
<name>A0AA36GNZ4_CYLNA</name>
<protein>
    <submittedName>
        <fullName evidence="3">Uncharacterized protein</fullName>
    </submittedName>
</protein>
<proteinExistence type="predicted"/>
<dbReference type="AlphaFoldDB" id="A0AA36GNZ4"/>
<evidence type="ECO:0000256" key="2">
    <source>
        <dbReference type="SAM" id="MobiDB-lite"/>
    </source>
</evidence>
<feature type="region of interest" description="Disordered" evidence="2">
    <location>
        <begin position="218"/>
        <end position="296"/>
    </location>
</feature>
<evidence type="ECO:0000256" key="1">
    <source>
        <dbReference type="SAM" id="Coils"/>
    </source>
</evidence>
<organism evidence="3 4">
    <name type="scientific">Cylicocyclus nassatus</name>
    <name type="common">Nematode worm</name>
    <dbReference type="NCBI Taxonomy" id="53992"/>
    <lineage>
        <taxon>Eukaryota</taxon>
        <taxon>Metazoa</taxon>
        <taxon>Ecdysozoa</taxon>
        <taxon>Nematoda</taxon>
        <taxon>Chromadorea</taxon>
        <taxon>Rhabditida</taxon>
        <taxon>Rhabditina</taxon>
        <taxon>Rhabditomorpha</taxon>
        <taxon>Strongyloidea</taxon>
        <taxon>Strongylidae</taxon>
        <taxon>Cylicocyclus</taxon>
    </lineage>
</organism>
<keyword evidence="4" id="KW-1185">Reference proteome</keyword>
<keyword evidence="1" id="KW-0175">Coiled coil</keyword>
<feature type="compositionally biased region" description="Acidic residues" evidence="2">
    <location>
        <begin position="229"/>
        <end position="260"/>
    </location>
</feature>
<evidence type="ECO:0000313" key="4">
    <source>
        <dbReference type="Proteomes" id="UP001176961"/>
    </source>
</evidence>
<feature type="coiled-coil region" evidence="1">
    <location>
        <begin position="29"/>
        <end position="63"/>
    </location>
</feature>
<reference evidence="3" key="1">
    <citation type="submission" date="2023-07" db="EMBL/GenBank/DDBJ databases">
        <authorList>
            <consortium name="CYATHOMIX"/>
        </authorList>
    </citation>
    <scope>NUCLEOTIDE SEQUENCE</scope>
    <source>
        <strain evidence="3">N/A</strain>
    </source>
</reference>